<keyword evidence="3" id="KW-1185">Reference proteome</keyword>
<protein>
    <recommendedName>
        <fullName evidence="1">Allophanate hydrolase C-terminal domain-containing protein</fullName>
    </recommendedName>
</protein>
<name>A0A1H8MJ05_9PROT</name>
<proteinExistence type="predicted"/>
<dbReference type="Pfam" id="PF21986">
    <property type="entry name" value="AH_C"/>
    <property type="match status" value="1"/>
</dbReference>
<reference evidence="3" key="1">
    <citation type="submission" date="2016-10" db="EMBL/GenBank/DDBJ databases">
        <authorList>
            <person name="Varghese N."/>
            <person name="Submissions S."/>
        </authorList>
    </citation>
    <scope>NUCLEOTIDE SEQUENCE [LARGE SCALE GENOMIC DNA]</scope>
    <source>
        <strain evidence="3">Nm76</strain>
    </source>
</reference>
<gene>
    <name evidence="2" type="ORF">SAMN05216333_105114</name>
</gene>
<evidence type="ECO:0000313" key="3">
    <source>
        <dbReference type="Proteomes" id="UP000198814"/>
    </source>
</evidence>
<dbReference type="AlphaFoldDB" id="A0A1H8MJ05"/>
<feature type="domain" description="Allophanate hydrolase C-terminal" evidence="1">
    <location>
        <begin position="3"/>
        <end position="121"/>
    </location>
</feature>
<dbReference type="InterPro" id="IPR053844">
    <property type="entry name" value="AH_C"/>
</dbReference>
<dbReference type="STRING" id="42354.SAMN05216333_105114"/>
<evidence type="ECO:0000259" key="1">
    <source>
        <dbReference type="Pfam" id="PF21986"/>
    </source>
</evidence>
<dbReference type="Proteomes" id="UP000198814">
    <property type="component" value="Unassembled WGS sequence"/>
</dbReference>
<accession>A0A1H8MJ05</accession>
<dbReference type="Gene3D" id="3.10.490.10">
    <property type="entry name" value="Gamma-glutamyl cyclotransferase-like"/>
    <property type="match status" value="1"/>
</dbReference>
<organism evidence="2 3">
    <name type="scientific">Nitrosomonas oligotropha</name>
    <dbReference type="NCBI Taxonomy" id="42354"/>
    <lineage>
        <taxon>Bacteria</taxon>
        <taxon>Pseudomonadati</taxon>
        <taxon>Pseudomonadota</taxon>
        <taxon>Betaproteobacteria</taxon>
        <taxon>Nitrosomonadales</taxon>
        <taxon>Nitrosomonadaceae</taxon>
        <taxon>Nitrosomonas</taxon>
    </lineage>
</organism>
<sequence>MQIKLAVNGTLMRGLALNHNLLELGGVFVEEALTAPFYRLWSINDQHPAMQRFASGGQISLEIWSIDSSKIGELLSREPAGLSVGKILLADNREVLGILGESYLCEGMQEITQFGGWREYKGLR</sequence>
<dbReference type="EMBL" id="FODO01000005">
    <property type="protein sequence ID" value="SEO17422.1"/>
    <property type="molecule type" value="Genomic_DNA"/>
</dbReference>
<evidence type="ECO:0000313" key="2">
    <source>
        <dbReference type="EMBL" id="SEO17422.1"/>
    </source>
</evidence>
<dbReference type="RefSeq" id="WP_176776360.1">
    <property type="nucleotide sequence ID" value="NZ_FNOE01000005.1"/>
</dbReference>